<feature type="domain" description="YprB ribonuclease H-like" evidence="1">
    <location>
        <begin position="26"/>
        <end position="153"/>
    </location>
</feature>
<evidence type="ECO:0000313" key="3">
    <source>
        <dbReference type="Proteomes" id="UP000034894"/>
    </source>
</evidence>
<dbReference type="SUPFAM" id="SSF53098">
    <property type="entry name" value="Ribonuclease H-like"/>
    <property type="match status" value="1"/>
</dbReference>
<dbReference type="InterPro" id="IPR038720">
    <property type="entry name" value="YprB_RNase_H-like_dom"/>
</dbReference>
<keyword evidence="2" id="KW-0378">Hydrolase</keyword>
<gene>
    <name evidence="2" type="ORF">UV73_C0010G0040</name>
</gene>
<dbReference type="GO" id="GO:0004386">
    <property type="term" value="F:helicase activity"/>
    <property type="evidence" value="ECO:0007669"/>
    <property type="project" value="UniProtKB-KW"/>
</dbReference>
<dbReference type="Pfam" id="PF13482">
    <property type="entry name" value="RNase_H_2"/>
    <property type="match status" value="1"/>
</dbReference>
<dbReference type="GO" id="GO:0003676">
    <property type="term" value="F:nucleic acid binding"/>
    <property type="evidence" value="ECO:0007669"/>
    <property type="project" value="InterPro"/>
</dbReference>
<name>A0A0G1DEW6_9BACT</name>
<sequence length="192" mass="22320">MNQPLVLDVETQFTFQEVGHDCAKLKISVVGTYDYKSGQYRCFREKELPELFRAMEHASEIIGFNIRKFDLPVMAPYYLGDLRQFRTIDLLEMVEKSLGHRVSLDHLAQATLGSKKSGHGFLAIEYFRSQQWDKLESYCLDDVRLTKDLYDYALKNKKLLFQSFNDKAPREIPLKFETAVENPVSVHLSLPF</sequence>
<keyword evidence="2" id="KW-0547">Nucleotide-binding</keyword>
<comment type="caution">
    <text evidence="2">The sequence shown here is derived from an EMBL/GenBank/DDBJ whole genome shotgun (WGS) entry which is preliminary data.</text>
</comment>
<dbReference type="InterPro" id="IPR012337">
    <property type="entry name" value="RNaseH-like_sf"/>
</dbReference>
<evidence type="ECO:0000313" key="2">
    <source>
        <dbReference type="EMBL" id="KKS96455.1"/>
    </source>
</evidence>
<dbReference type="InterPro" id="IPR036397">
    <property type="entry name" value="RNaseH_sf"/>
</dbReference>
<organism evidence="2 3">
    <name type="scientific">Candidatus Gottesmanbacteria bacterium GW2011_GWA2_43_14</name>
    <dbReference type="NCBI Taxonomy" id="1618443"/>
    <lineage>
        <taxon>Bacteria</taxon>
        <taxon>Candidatus Gottesmaniibacteriota</taxon>
    </lineage>
</organism>
<protein>
    <submittedName>
        <fullName evidence="2">DEAD/DEAH box helicase domain-containing protein, DEAD/DEAH box helicase domain-containing protein</fullName>
    </submittedName>
</protein>
<accession>A0A0G1DEW6</accession>
<keyword evidence="2" id="KW-0347">Helicase</keyword>
<evidence type="ECO:0000259" key="1">
    <source>
        <dbReference type="Pfam" id="PF13482"/>
    </source>
</evidence>
<keyword evidence="2" id="KW-0067">ATP-binding</keyword>
<dbReference type="AlphaFoldDB" id="A0A0G1DEW6"/>
<dbReference type="STRING" id="1618443.UV73_C0010G0040"/>
<dbReference type="Gene3D" id="3.30.420.10">
    <property type="entry name" value="Ribonuclease H-like superfamily/Ribonuclease H"/>
    <property type="match status" value="1"/>
</dbReference>
<dbReference type="Proteomes" id="UP000034894">
    <property type="component" value="Unassembled WGS sequence"/>
</dbReference>
<reference evidence="2 3" key="1">
    <citation type="journal article" date="2015" name="Nature">
        <title>rRNA introns, odd ribosomes, and small enigmatic genomes across a large radiation of phyla.</title>
        <authorList>
            <person name="Brown C.T."/>
            <person name="Hug L.A."/>
            <person name="Thomas B.C."/>
            <person name="Sharon I."/>
            <person name="Castelle C.J."/>
            <person name="Singh A."/>
            <person name="Wilkins M.J."/>
            <person name="Williams K.H."/>
            <person name="Banfield J.F."/>
        </authorList>
    </citation>
    <scope>NUCLEOTIDE SEQUENCE [LARGE SCALE GENOMIC DNA]</scope>
</reference>
<proteinExistence type="predicted"/>
<dbReference type="EMBL" id="LCFP01000010">
    <property type="protein sequence ID" value="KKS96455.1"/>
    <property type="molecule type" value="Genomic_DNA"/>
</dbReference>